<gene>
    <name evidence="1" type="ORF">DIABBA_LOCUS12018</name>
</gene>
<reference evidence="1" key="1">
    <citation type="submission" date="2022-01" db="EMBL/GenBank/DDBJ databases">
        <authorList>
            <person name="King R."/>
        </authorList>
    </citation>
    <scope>NUCLEOTIDE SEQUENCE</scope>
</reference>
<dbReference type="EMBL" id="OU898283">
    <property type="protein sequence ID" value="CAG9839232.1"/>
    <property type="molecule type" value="Genomic_DNA"/>
</dbReference>
<dbReference type="Proteomes" id="UP001153709">
    <property type="component" value="Chromosome 8"/>
</dbReference>
<accession>A0A9N9T5K7</accession>
<protein>
    <submittedName>
        <fullName evidence="1">Uncharacterized protein</fullName>
    </submittedName>
</protein>
<evidence type="ECO:0000313" key="2">
    <source>
        <dbReference type="Proteomes" id="UP001153709"/>
    </source>
</evidence>
<evidence type="ECO:0000313" key="1">
    <source>
        <dbReference type="EMBL" id="CAG9839232.1"/>
    </source>
</evidence>
<organism evidence="1 2">
    <name type="scientific">Diabrotica balteata</name>
    <name type="common">Banded cucumber beetle</name>
    <dbReference type="NCBI Taxonomy" id="107213"/>
    <lineage>
        <taxon>Eukaryota</taxon>
        <taxon>Metazoa</taxon>
        <taxon>Ecdysozoa</taxon>
        <taxon>Arthropoda</taxon>
        <taxon>Hexapoda</taxon>
        <taxon>Insecta</taxon>
        <taxon>Pterygota</taxon>
        <taxon>Neoptera</taxon>
        <taxon>Endopterygota</taxon>
        <taxon>Coleoptera</taxon>
        <taxon>Polyphaga</taxon>
        <taxon>Cucujiformia</taxon>
        <taxon>Chrysomeloidea</taxon>
        <taxon>Chrysomelidae</taxon>
        <taxon>Galerucinae</taxon>
        <taxon>Diabroticina</taxon>
        <taxon>Diabroticites</taxon>
        <taxon>Diabrotica</taxon>
    </lineage>
</organism>
<dbReference type="OrthoDB" id="10063560at2759"/>
<name>A0A9N9T5K7_DIABA</name>
<sequence length="86" mass="9544">MQITKKQYDNFWGKLQITLPEHKKSTDYIQGLFREEISSRPRPMSLPFSSKNIASSSTSPPVFTLSVTTSTTSTVSSVTSKLSSVL</sequence>
<proteinExistence type="predicted"/>
<keyword evidence="2" id="KW-1185">Reference proteome</keyword>
<dbReference type="AlphaFoldDB" id="A0A9N9T5K7"/>